<feature type="domain" description="TtsA-like Glycoside hydrolase family 108" evidence="2">
    <location>
        <begin position="723"/>
        <end position="810"/>
    </location>
</feature>
<dbReference type="Gene3D" id="1.20.141.10">
    <property type="entry name" value="Chitosanase, subunit A, domain 1"/>
    <property type="match status" value="1"/>
</dbReference>
<gene>
    <name evidence="3" type="ORF">G0D74_23950</name>
</gene>
<name>A0A702L6W9_SALER</name>
<organism evidence="3">
    <name type="scientific">Salmonella enterica subsp. salamae</name>
    <dbReference type="NCBI Taxonomy" id="59202"/>
    <lineage>
        <taxon>Bacteria</taxon>
        <taxon>Pseudomonadati</taxon>
        <taxon>Pseudomonadota</taxon>
        <taxon>Gammaproteobacteria</taxon>
        <taxon>Enterobacterales</taxon>
        <taxon>Enterobacteriaceae</taxon>
        <taxon>Salmonella</taxon>
    </lineage>
</organism>
<dbReference type="SUPFAM" id="SSF53955">
    <property type="entry name" value="Lysozyme-like"/>
    <property type="match status" value="1"/>
</dbReference>
<sequence>MWDVNKAIEHLNSHAEQESVGYCARYVKNAISAGGDISPWPSVQGAKDYGDALLHRGFQVISLESGFISGDVVIIQGIRKADFPAGEITRDHPYGHMAMFNGQQWVSDFKQNNGYYPGGDYRKAKPACVFYRHKDATGDGSQSTNVTGGKLKISYPIRDKDGKEFRSLDEIMRLVDAEAHGTWLLGGNGLWHGAVHISEVSNPRSALTPDTLSAGNPVPLQFMADGSIVAYRINNDYLTGPYKGQELRYSSTFVLVKSRCQPDPQKEKSWLEFYSLYMHLAPVKDYPASPCYKVRDGHSGIQLREYTDGQYGLPDGQETGDTRWYKAPRSSGKSLSEKDRFVSSRTGRFYVIKNGEATLTTFGLVRQLEGETAGNKQYWVTLDPALMEPDGEIQALMPAWMQKAKEKGVFNSVQTVEETDEWKVSAGTPVGFMGCEEYPGEESGQIQREWFVHLEVLSADPKMPAFLSNPEGVKGEKRTVLAPKGKILYNRQTTEGQETFTATSATLGAQCALPREATTPVTDESKQWWFNITGSGWLPEKDVTETGQYDLLKQGFQPLEENSGGDMVRSPYESWVPEAFDSVSRAAEQGDEWYEQVPPFYRDLMVKMDSVHDGKLTEEEIRQALVVRDPLVRHVVNRLVVRHHSEWYRGRPTGRWEGFYKDLDTEETAYCEKWQTDLEWMSKVPPFDKGEAVWHFHPVVFLDALNVYEGERCRVLFSKISDVILRHEGEYVNDPDDKGGETNMGITLDTWKAFAPSDLGIQATSKTLKEMTKQQAETIYYNHYWNPKGFCKIENAKIALMIYDWTITSGLAVKQIRKLLNSEYDSRISVSNEMNDDMIHCINNVDSQEQLLNRIADVRRDYYRSLTVTNGAPNTQVKFLKGWLARVDDCLEVIV</sequence>
<dbReference type="CDD" id="cd13926">
    <property type="entry name" value="N-acetylmuramidase_GH108"/>
    <property type="match status" value="1"/>
</dbReference>
<dbReference type="Pfam" id="PF05838">
    <property type="entry name" value="Glyco_hydro_108"/>
    <property type="match status" value="1"/>
</dbReference>
<evidence type="ECO:0000259" key="2">
    <source>
        <dbReference type="Pfam" id="PF05838"/>
    </source>
</evidence>
<dbReference type="AlphaFoldDB" id="A0A702L6W9"/>
<reference evidence="3" key="1">
    <citation type="journal article" date="2018" name="Genome Biol.">
        <title>SKESA: strategic k-mer extension for scrupulous assemblies.</title>
        <authorList>
            <person name="Souvorov A."/>
            <person name="Agarwala R."/>
            <person name="Lipman D.J."/>
        </authorList>
    </citation>
    <scope>NUCLEOTIDE SEQUENCE</scope>
    <source>
        <strain evidence="3">12-2127</strain>
    </source>
</reference>
<reference evidence="3" key="2">
    <citation type="submission" date="2018-07" db="EMBL/GenBank/DDBJ databases">
        <authorList>
            <consortium name="NCBI Pathogen Detection Project"/>
        </authorList>
    </citation>
    <scope>NUCLEOTIDE SEQUENCE</scope>
    <source>
        <strain evidence="3">12-2127</strain>
    </source>
</reference>
<dbReference type="InterPro" id="IPR008565">
    <property type="entry name" value="TtsA-like_GH18_dom"/>
</dbReference>
<evidence type="ECO:0000313" key="3">
    <source>
        <dbReference type="EMBL" id="HAC6954680.1"/>
    </source>
</evidence>
<accession>A0A702L6W9</accession>
<evidence type="ECO:0000256" key="1">
    <source>
        <dbReference type="SAM" id="MobiDB-lite"/>
    </source>
</evidence>
<dbReference type="EMBL" id="DAAMJT010000072">
    <property type="protein sequence ID" value="HAC6954680.1"/>
    <property type="molecule type" value="Genomic_DNA"/>
</dbReference>
<dbReference type="InterPro" id="IPR023346">
    <property type="entry name" value="Lysozyme-like_dom_sf"/>
</dbReference>
<dbReference type="Gene3D" id="3.90.1720.10">
    <property type="entry name" value="endopeptidase domain like (from Nostoc punctiforme)"/>
    <property type="match status" value="1"/>
</dbReference>
<proteinExistence type="predicted"/>
<feature type="region of interest" description="Disordered" evidence="1">
    <location>
        <begin position="307"/>
        <end position="331"/>
    </location>
</feature>
<protein>
    <recommendedName>
        <fullName evidence="2">TtsA-like Glycoside hydrolase family 108 domain-containing protein</fullName>
    </recommendedName>
</protein>
<comment type="caution">
    <text evidence="3">The sequence shown here is derived from an EMBL/GenBank/DDBJ whole genome shotgun (WGS) entry which is preliminary data.</text>
</comment>